<reference evidence="2 3" key="1">
    <citation type="submission" date="2020-02" db="EMBL/GenBank/DDBJ databases">
        <authorList>
            <person name="Ma Q."/>
            <person name="Huang Y."/>
            <person name="Song X."/>
            <person name="Pei D."/>
        </authorList>
    </citation>
    <scope>NUCLEOTIDE SEQUENCE [LARGE SCALE GENOMIC DNA]</scope>
    <source>
        <strain evidence="2">Sxm20200214</strain>
        <tissue evidence="2">Leaf</tissue>
    </source>
</reference>
<dbReference type="Proteomes" id="UP000886595">
    <property type="component" value="Unassembled WGS sequence"/>
</dbReference>
<feature type="region of interest" description="Disordered" evidence="1">
    <location>
        <begin position="422"/>
        <end position="457"/>
    </location>
</feature>
<dbReference type="PANTHER" id="PTHR33710">
    <property type="entry name" value="BNAC02G09200D PROTEIN"/>
    <property type="match status" value="1"/>
</dbReference>
<comment type="caution">
    <text evidence="2">The sequence shown here is derived from an EMBL/GenBank/DDBJ whole genome shotgun (WGS) entry which is preliminary data.</text>
</comment>
<feature type="compositionally biased region" description="Pro residues" evidence="1">
    <location>
        <begin position="429"/>
        <end position="438"/>
    </location>
</feature>
<evidence type="ECO:0000313" key="3">
    <source>
        <dbReference type="Proteomes" id="UP000886595"/>
    </source>
</evidence>
<evidence type="ECO:0008006" key="4">
    <source>
        <dbReference type="Google" id="ProtNLM"/>
    </source>
</evidence>
<sequence>MANPWFPYGSDSVLSLPLVIAGDSRSSTPPFPPDPLSPFPTLLFPLLSCSKPSRSTLRTAYLGLVGKTSGSEPTPSTGSLIAQELVFVAPSTDSSITAAEFRSETTVAATVPENFIILLPKASSPSLTNTTSSSVPPLLPTPTVPLVPDLNLHLPIPNHATNKAASNATHSLTNNSTHQKPPLVERLRQTQDKSLSRLAPVSFSDSGRPRVLIPDSIQSVLNHMWRKGKRVEIHNNPLSRSMLNIWYVGDSMFHASQWNSSSDNSSPREAIQIWAHLTGVPLDLRYQAGLSLVAGLIGEPKETDEFTLNLVSLELSHVKVEVKLSEPLPRVVEFVRQNGEVVEVQVDYPWVSPTCAHCNELRHISRNCLLLPAPPLGAAFPSSKVLKKATPKAVSKDKVYVPIVIPPVLHAGTLPSAPLPSASSSAPSLPCPPPPPVAPVTAAPPLHHLDPSPSKNPSPLLSSPLIYDSSPPLTFTSPNGFLFPISPPATTKNNHYKDQNTFLPIFGYILETHIKDHNLSYLMGKLCNGWNFTCNHASDEDGRIVLIWKPTVGVSVLHQSRQSLTCEVKIPGSLPFIYTAIYVCNTRSERSDLWVELLNLHQTLDLHASPWMIGGDFNQIIHPAEHSAPAVDFLTHHMIELRDCFTQLEVFDLRYQGPLFTWSNHQPESPIAEKLNRFLISSPTLNLFPNCSVQFLPPMFSDHCPCLVDLAFKTPSSGTKPFKFYNYLTKHPDFHLVVLQAWTEARSLAPSTLLFEMEKDLLQKWQFLRTIEELRMNYNAIRSFILPSGVVISDPLQMTAHAIQHFQSILGPLLQLPAPLYSPHTWFQSLSPFQCPSSVSQQMLLLPSHEEITRFELRLGLAVSLQKSSFFSSGLSDEERDLIQFSTGMPQGTLPVRYLGVPLCTKKLSLLNLLMNLKKKLIHNSISLIYHFVNENTI</sequence>
<dbReference type="OrthoDB" id="691688at2759"/>
<dbReference type="EMBL" id="JAAMPC010000015">
    <property type="protein sequence ID" value="KAG2256255.1"/>
    <property type="molecule type" value="Genomic_DNA"/>
</dbReference>
<evidence type="ECO:0000313" key="2">
    <source>
        <dbReference type="EMBL" id="KAG2256255.1"/>
    </source>
</evidence>
<dbReference type="SUPFAM" id="SSF56219">
    <property type="entry name" value="DNase I-like"/>
    <property type="match status" value="1"/>
</dbReference>
<name>A0A8X7PS22_BRACI</name>
<dbReference type="InterPro" id="IPR036691">
    <property type="entry name" value="Endo/exonu/phosph_ase_sf"/>
</dbReference>
<dbReference type="PANTHER" id="PTHR33710:SF77">
    <property type="entry name" value="DNASE I-LIKE SUPERFAMILY PROTEIN"/>
    <property type="match status" value="1"/>
</dbReference>
<feature type="compositionally biased region" description="Low complexity" evidence="1">
    <location>
        <begin position="439"/>
        <end position="457"/>
    </location>
</feature>
<organism evidence="2 3">
    <name type="scientific">Brassica carinata</name>
    <name type="common">Ethiopian mustard</name>
    <name type="synonym">Abyssinian cabbage</name>
    <dbReference type="NCBI Taxonomy" id="52824"/>
    <lineage>
        <taxon>Eukaryota</taxon>
        <taxon>Viridiplantae</taxon>
        <taxon>Streptophyta</taxon>
        <taxon>Embryophyta</taxon>
        <taxon>Tracheophyta</taxon>
        <taxon>Spermatophyta</taxon>
        <taxon>Magnoliopsida</taxon>
        <taxon>eudicotyledons</taxon>
        <taxon>Gunneridae</taxon>
        <taxon>Pentapetalae</taxon>
        <taxon>rosids</taxon>
        <taxon>malvids</taxon>
        <taxon>Brassicales</taxon>
        <taxon>Brassicaceae</taxon>
        <taxon>Brassiceae</taxon>
        <taxon>Brassica</taxon>
    </lineage>
</organism>
<dbReference type="Gene3D" id="3.60.10.10">
    <property type="entry name" value="Endonuclease/exonuclease/phosphatase"/>
    <property type="match status" value="1"/>
</dbReference>
<dbReference type="AlphaFoldDB" id="A0A8X7PS22"/>
<evidence type="ECO:0000256" key="1">
    <source>
        <dbReference type="SAM" id="MobiDB-lite"/>
    </source>
</evidence>
<accession>A0A8X7PS22</accession>
<gene>
    <name evidence="2" type="ORF">Bca52824_075549</name>
</gene>
<proteinExistence type="predicted"/>
<keyword evidence="3" id="KW-1185">Reference proteome</keyword>
<protein>
    <recommendedName>
        <fullName evidence="4">DUF4283 domain-containing protein</fullName>
    </recommendedName>
</protein>